<evidence type="ECO:0000313" key="2">
    <source>
        <dbReference type="Proteomes" id="UP000220106"/>
    </source>
</evidence>
<proteinExistence type="predicted"/>
<evidence type="ECO:0000313" key="1">
    <source>
        <dbReference type="EMBL" id="PEJ32298.1"/>
    </source>
</evidence>
<sequence>MTLTSKLDGKNKRDKEFREILLSVEPDREDYYTLSNNTPFSNEYTSIVPNVLSNPRDSSLVGIAFDYLARFRIAQFIKAEEVIRGLSATSGFKKLRFPDEHENAELFYSRWGGKVLEFIKDDSMPISQLFEIAVHFAKLEQIARARINKGDINIEYLLFEPAQIEVINDLNNLMVVFEETFMIPEIINKKSKVVFNPNFGVGSLLVSGADADIFIDGTLYDFKTSKEKNLQKKDNLQMIGYYLLNELAIATLSDDIGFDYVHLDIKKIAFYKGRFGEIEYYDVNKHLPYKDVKPKLTEIAEHFKEKQGSLHLAWRADLDAAKRYLEEIRNGKI</sequence>
<dbReference type="AlphaFoldDB" id="A0AAX0S308"/>
<reference evidence="1 2" key="1">
    <citation type="submission" date="2017-09" db="EMBL/GenBank/DDBJ databases">
        <title>Large-scale bioinformatics analysis of Bacillus genomes uncovers conserved roles of natural products in bacterial physiology.</title>
        <authorList>
            <consortium name="Agbiome Team Llc"/>
            <person name="Bleich R.M."/>
            <person name="Kirk G.J."/>
            <person name="Santa Maria K.C."/>
            <person name="Allen S.E."/>
            <person name="Farag S."/>
            <person name="Shank E.A."/>
            <person name="Bowers A."/>
        </authorList>
    </citation>
    <scope>NUCLEOTIDE SEQUENCE [LARGE SCALE GENOMIC DNA]</scope>
    <source>
        <strain evidence="1 2">AFS003229</strain>
    </source>
</reference>
<organism evidence="1 2">
    <name type="scientific">Peribacillus butanolivorans</name>
    <dbReference type="NCBI Taxonomy" id="421767"/>
    <lineage>
        <taxon>Bacteria</taxon>
        <taxon>Bacillati</taxon>
        <taxon>Bacillota</taxon>
        <taxon>Bacilli</taxon>
        <taxon>Bacillales</taxon>
        <taxon>Bacillaceae</taxon>
        <taxon>Peribacillus</taxon>
    </lineage>
</organism>
<evidence type="ECO:0008006" key="3">
    <source>
        <dbReference type="Google" id="ProtNLM"/>
    </source>
</evidence>
<protein>
    <recommendedName>
        <fullName evidence="3">PD-(D/E)XK endonuclease-like domain-containing protein</fullName>
    </recommendedName>
</protein>
<dbReference type="RefSeq" id="WP_098176371.1">
    <property type="nucleotide sequence ID" value="NZ_NUEQ01000025.1"/>
</dbReference>
<dbReference type="Proteomes" id="UP000220106">
    <property type="component" value="Unassembled WGS sequence"/>
</dbReference>
<comment type="caution">
    <text evidence="1">The sequence shown here is derived from an EMBL/GenBank/DDBJ whole genome shotgun (WGS) entry which is preliminary data.</text>
</comment>
<dbReference type="EMBL" id="NUEQ01000025">
    <property type="protein sequence ID" value="PEJ32298.1"/>
    <property type="molecule type" value="Genomic_DNA"/>
</dbReference>
<name>A0AAX0S308_9BACI</name>
<accession>A0AAX0S308</accession>
<gene>
    <name evidence="1" type="ORF">CN689_14310</name>
</gene>